<evidence type="ECO:0000256" key="4">
    <source>
        <dbReference type="ARBA" id="ARBA00023163"/>
    </source>
</evidence>
<dbReference type="InterPro" id="IPR036390">
    <property type="entry name" value="WH_DNA-bd_sf"/>
</dbReference>
<dbReference type="Pfam" id="PF00126">
    <property type="entry name" value="HTH_1"/>
    <property type="match status" value="1"/>
</dbReference>
<evidence type="ECO:0000256" key="2">
    <source>
        <dbReference type="ARBA" id="ARBA00023015"/>
    </source>
</evidence>
<dbReference type="InterPro" id="IPR000847">
    <property type="entry name" value="LysR_HTH_N"/>
</dbReference>
<evidence type="ECO:0000256" key="1">
    <source>
        <dbReference type="ARBA" id="ARBA00009437"/>
    </source>
</evidence>
<evidence type="ECO:0000256" key="3">
    <source>
        <dbReference type="ARBA" id="ARBA00023125"/>
    </source>
</evidence>
<gene>
    <name evidence="6" type="ORF">AT705_19240</name>
</gene>
<dbReference type="GO" id="GO:0003700">
    <property type="term" value="F:DNA-binding transcription factor activity"/>
    <property type="evidence" value="ECO:0007669"/>
    <property type="project" value="InterPro"/>
</dbReference>
<dbReference type="PANTHER" id="PTHR30118">
    <property type="entry name" value="HTH-TYPE TRANSCRIPTIONAL REGULATOR LEUO-RELATED"/>
    <property type="match status" value="1"/>
</dbReference>
<protein>
    <submittedName>
        <fullName evidence="6">LysR family transcriptional regulator</fullName>
    </submittedName>
</protein>
<dbReference type="RefSeq" id="WP_058797828.1">
    <property type="nucleotide sequence ID" value="NZ_CP013611.1"/>
</dbReference>
<dbReference type="Gene3D" id="3.40.190.10">
    <property type="entry name" value="Periplasmic binding protein-like II"/>
    <property type="match status" value="2"/>
</dbReference>
<organism evidence="6 7">
    <name type="scientific">Pseudoalteromonas rubra</name>
    <dbReference type="NCBI Taxonomy" id="43658"/>
    <lineage>
        <taxon>Bacteria</taxon>
        <taxon>Pseudomonadati</taxon>
        <taxon>Pseudomonadota</taxon>
        <taxon>Gammaproteobacteria</taxon>
        <taxon>Alteromonadales</taxon>
        <taxon>Pseudoalteromonadaceae</taxon>
        <taxon>Pseudoalteromonas</taxon>
    </lineage>
</organism>
<dbReference type="SUPFAM" id="SSF53850">
    <property type="entry name" value="Periplasmic binding protein-like II"/>
    <property type="match status" value="1"/>
</dbReference>
<dbReference type="InterPro" id="IPR050389">
    <property type="entry name" value="LysR-type_TF"/>
</dbReference>
<dbReference type="PROSITE" id="PS50931">
    <property type="entry name" value="HTH_LYSR"/>
    <property type="match status" value="1"/>
</dbReference>
<evidence type="ECO:0000313" key="7">
    <source>
        <dbReference type="Proteomes" id="UP000069015"/>
    </source>
</evidence>
<keyword evidence="4" id="KW-0804">Transcription</keyword>
<dbReference type="Pfam" id="PF03466">
    <property type="entry name" value="LysR_substrate"/>
    <property type="match status" value="1"/>
</dbReference>
<dbReference type="PANTHER" id="PTHR30118:SF15">
    <property type="entry name" value="TRANSCRIPTIONAL REGULATORY PROTEIN"/>
    <property type="match status" value="1"/>
</dbReference>
<dbReference type="PRINTS" id="PR00039">
    <property type="entry name" value="HTHLYSR"/>
</dbReference>
<feature type="domain" description="HTH lysR-type" evidence="5">
    <location>
        <begin position="7"/>
        <end position="64"/>
    </location>
</feature>
<dbReference type="GO" id="GO:0003677">
    <property type="term" value="F:DNA binding"/>
    <property type="evidence" value="ECO:0007669"/>
    <property type="project" value="UniProtKB-KW"/>
</dbReference>
<evidence type="ECO:0000313" key="6">
    <source>
        <dbReference type="EMBL" id="ALU44899.1"/>
    </source>
</evidence>
<dbReference type="EMBL" id="CP013611">
    <property type="protein sequence ID" value="ALU44899.1"/>
    <property type="molecule type" value="Genomic_DNA"/>
</dbReference>
<keyword evidence="2" id="KW-0805">Transcription regulation</keyword>
<dbReference type="Proteomes" id="UP000069015">
    <property type="component" value="Chromosome 1"/>
</dbReference>
<dbReference type="KEGG" id="prr:AT705_19240"/>
<dbReference type="InterPro" id="IPR036388">
    <property type="entry name" value="WH-like_DNA-bd_sf"/>
</dbReference>
<dbReference type="AlphaFoldDB" id="A0A0U3H0N9"/>
<comment type="similarity">
    <text evidence="1">Belongs to the LysR transcriptional regulatory family.</text>
</comment>
<keyword evidence="3" id="KW-0238">DNA-binding</keyword>
<dbReference type="InterPro" id="IPR005119">
    <property type="entry name" value="LysR_subst-bd"/>
</dbReference>
<accession>A0A0U3H0N9</accession>
<proteinExistence type="inferred from homology"/>
<dbReference type="SUPFAM" id="SSF46785">
    <property type="entry name" value="Winged helix' DNA-binding domain"/>
    <property type="match status" value="1"/>
</dbReference>
<reference evidence="6 7" key="1">
    <citation type="submission" date="2015-12" db="EMBL/GenBank/DDBJ databases">
        <title>Complete genome sequence of Pseudoalteromonas rubra SCSIO 6842, harboring a conjugative plasmid.</title>
        <authorList>
            <person name="Li B."/>
            <person name="Wang X."/>
        </authorList>
    </citation>
    <scope>NUCLEOTIDE SEQUENCE [LARGE SCALE GENOMIC DNA]</scope>
    <source>
        <strain evidence="6 7">SCSIO 6842</strain>
    </source>
</reference>
<dbReference type="Gene3D" id="1.10.10.10">
    <property type="entry name" value="Winged helix-like DNA-binding domain superfamily/Winged helix DNA-binding domain"/>
    <property type="match status" value="1"/>
</dbReference>
<name>A0A0U3H0N9_9GAMM</name>
<evidence type="ECO:0000259" key="5">
    <source>
        <dbReference type="PROSITE" id="PS50931"/>
    </source>
</evidence>
<sequence>MNGLSRLDIKQLRILIALIELQSLSRVAKKMGLTQQAISEQLRKLRDTFEDHLFIRQGNKMVPTTKALSLQVPILEVLNKIEDMLAPDEFDPSKFEGIFTISATDYAIHALLPKLMNRIRKDAPGLKIIVRDFESDNVNELLSSGELDLLLSFPEFVPESLPYKKLFDEQHICIASKYSSLLKQNVSLEDIAHSPQVIVSPSRANLRGSLEQWFNRFGLKRNIIMSVPSFSSVPEILHTTDMVAFYPSRLLPNEKVAILDVDELPPPFEVIVGWHPRTSKSKIHQWMINQLECVGSEHSPTGEEAGRAHI</sequence>